<proteinExistence type="inferred from homology"/>
<organism evidence="3 4">
    <name type="scientific">Halovivax cerinus</name>
    <dbReference type="NCBI Taxonomy" id="1487865"/>
    <lineage>
        <taxon>Archaea</taxon>
        <taxon>Methanobacteriati</taxon>
        <taxon>Methanobacteriota</taxon>
        <taxon>Stenosarchaea group</taxon>
        <taxon>Halobacteria</taxon>
        <taxon>Halobacteriales</taxon>
        <taxon>Natrialbaceae</taxon>
        <taxon>Halovivax</taxon>
    </lineage>
</organism>
<evidence type="ECO:0000313" key="4">
    <source>
        <dbReference type="Proteomes" id="UP001595846"/>
    </source>
</evidence>
<reference evidence="3 4" key="1">
    <citation type="journal article" date="2019" name="Int. J. Syst. Evol. Microbiol.">
        <title>The Global Catalogue of Microorganisms (GCM) 10K type strain sequencing project: providing services to taxonomists for standard genome sequencing and annotation.</title>
        <authorList>
            <consortium name="The Broad Institute Genomics Platform"/>
            <consortium name="The Broad Institute Genome Sequencing Center for Infectious Disease"/>
            <person name="Wu L."/>
            <person name="Ma J."/>
        </authorList>
    </citation>
    <scope>NUCLEOTIDE SEQUENCE [LARGE SCALE GENOMIC DNA]</scope>
    <source>
        <strain evidence="3 4">IBRC-M 10256</strain>
    </source>
</reference>
<dbReference type="InterPro" id="IPR006015">
    <property type="entry name" value="Universal_stress_UspA"/>
</dbReference>
<dbReference type="Gene3D" id="3.40.50.620">
    <property type="entry name" value="HUPs"/>
    <property type="match status" value="1"/>
</dbReference>
<dbReference type="EMBL" id="JBHSAQ010000013">
    <property type="protein sequence ID" value="MFC3959779.1"/>
    <property type="molecule type" value="Genomic_DNA"/>
</dbReference>
<comment type="similarity">
    <text evidence="1">Belongs to the universal stress protein A family.</text>
</comment>
<dbReference type="Proteomes" id="UP001595846">
    <property type="component" value="Unassembled WGS sequence"/>
</dbReference>
<keyword evidence="4" id="KW-1185">Reference proteome</keyword>
<dbReference type="GeneID" id="73902405"/>
<evidence type="ECO:0000259" key="2">
    <source>
        <dbReference type="Pfam" id="PF00582"/>
    </source>
</evidence>
<feature type="domain" description="UspA" evidence="2">
    <location>
        <begin position="1"/>
        <end position="142"/>
    </location>
</feature>
<accession>A0ABD5NS49</accession>
<dbReference type="PANTHER" id="PTHR46268:SF24">
    <property type="entry name" value="UNIVERSAL STRESS PROTEIN"/>
    <property type="match status" value="1"/>
</dbReference>
<dbReference type="RefSeq" id="WP_256533292.1">
    <property type="nucleotide sequence ID" value="NZ_CP101824.1"/>
</dbReference>
<protein>
    <submittedName>
        <fullName evidence="3">Universal stress protein</fullName>
    </submittedName>
</protein>
<evidence type="ECO:0000256" key="1">
    <source>
        <dbReference type="ARBA" id="ARBA00008791"/>
    </source>
</evidence>
<gene>
    <name evidence="3" type="ORF">ACFOUR_15560</name>
</gene>
<dbReference type="InterPro" id="IPR014729">
    <property type="entry name" value="Rossmann-like_a/b/a_fold"/>
</dbReference>
<dbReference type="Pfam" id="PF00582">
    <property type="entry name" value="Usp"/>
    <property type="match status" value="1"/>
</dbReference>
<dbReference type="PRINTS" id="PR01438">
    <property type="entry name" value="UNVRSLSTRESS"/>
</dbReference>
<dbReference type="SUPFAM" id="SSF52402">
    <property type="entry name" value="Adenine nucleotide alpha hydrolases-like"/>
    <property type="match status" value="1"/>
</dbReference>
<evidence type="ECO:0000313" key="3">
    <source>
        <dbReference type="EMBL" id="MFC3959779.1"/>
    </source>
</evidence>
<dbReference type="PANTHER" id="PTHR46268">
    <property type="entry name" value="STRESS RESPONSE PROTEIN NHAX"/>
    <property type="match status" value="1"/>
</dbReference>
<dbReference type="CDD" id="cd00293">
    <property type="entry name" value="USP-like"/>
    <property type="match status" value="1"/>
</dbReference>
<dbReference type="InterPro" id="IPR006016">
    <property type="entry name" value="UspA"/>
</dbReference>
<dbReference type="AlphaFoldDB" id="A0ABD5NS49"/>
<sequence>MSGRVLVPMDDSEMAERALEYALDTHPDADVTVLTVVGVPSMLMGDAVSLALETDLDEASREHADPVLERARTIAAEHDREIDTVVGLGHPARVIVRDADDYDVIVMGSHGEHSADVTRRFLVGSVAKEVFRRSPVPVTSVR</sequence>
<name>A0ABD5NS49_9EURY</name>
<comment type="caution">
    <text evidence="3">The sequence shown here is derived from an EMBL/GenBank/DDBJ whole genome shotgun (WGS) entry which is preliminary data.</text>
</comment>